<dbReference type="OrthoDB" id="6324269at2"/>
<dbReference type="Gene3D" id="3.20.20.450">
    <property type="entry name" value="EAL domain"/>
    <property type="match status" value="1"/>
</dbReference>
<dbReference type="GO" id="GO:0071111">
    <property type="term" value="F:cyclic-guanylate-specific phosphodiesterase activity"/>
    <property type="evidence" value="ECO:0007669"/>
    <property type="project" value="InterPro"/>
</dbReference>
<keyword evidence="1" id="KW-0472">Membrane</keyword>
<dbReference type="EMBL" id="LT965928">
    <property type="protein sequence ID" value="SOU41273.1"/>
    <property type="molecule type" value="Genomic_DNA"/>
</dbReference>
<dbReference type="InterPro" id="IPR035919">
    <property type="entry name" value="EAL_sf"/>
</dbReference>
<dbReference type="RefSeq" id="WP_104642883.1">
    <property type="nucleotide sequence ID" value="NZ_AQGW01000014.1"/>
</dbReference>
<keyword evidence="1" id="KW-1133">Transmembrane helix</keyword>
<evidence type="ECO:0000313" key="4">
    <source>
        <dbReference type="Proteomes" id="UP000238288"/>
    </source>
</evidence>
<feature type="transmembrane region" description="Helical" evidence="1">
    <location>
        <begin position="55"/>
        <end position="76"/>
    </location>
</feature>
<dbReference type="Pfam" id="PF00563">
    <property type="entry name" value="EAL"/>
    <property type="match status" value="1"/>
</dbReference>
<feature type="transmembrane region" description="Helical" evidence="1">
    <location>
        <begin position="20"/>
        <end position="43"/>
    </location>
</feature>
<dbReference type="SUPFAM" id="SSF55073">
    <property type="entry name" value="Nucleotide cyclase"/>
    <property type="match status" value="1"/>
</dbReference>
<dbReference type="InterPro" id="IPR029787">
    <property type="entry name" value="Nucleotide_cyclase"/>
</dbReference>
<reference evidence="3 4" key="1">
    <citation type="submission" date="2017-11" db="EMBL/GenBank/DDBJ databases">
        <authorList>
            <person name="Han C.G."/>
        </authorList>
    </citation>
    <scope>NUCLEOTIDE SEQUENCE [LARGE SCALE GENOMIC DNA]</scope>
    <source>
        <strain evidence="4">ATCC 43555</strain>
    </source>
</reference>
<evidence type="ECO:0000256" key="1">
    <source>
        <dbReference type="SAM" id="Phobius"/>
    </source>
</evidence>
<feature type="transmembrane region" description="Helical" evidence="1">
    <location>
        <begin position="82"/>
        <end position="102"/>
    </location>
</feature>
<evidence type="ECO:0000313" key="3">
    <source>
        <dbReference type="EMBL" id="SOU41273.1"/>
    </source>
</evidence>
<dbReference type="SMART" id="SM00052">
    <property type="entry name" value="EAL"/>
    <property type="match status" value="1"/>
</dbReference>
<feature type="transmembrane region" description="Helical" evidence="1">
    <location>
        <begin position="114"/>
        <end position="146"/>
    </location>
</feature>
<dbReference type="InterPro" id="IPR043128">
    <property type="entry name" value="Rev_trsase/Diguanyl_cyclase"/>
</dbReference>
<name>A0A2K4XAD4_PSEVC</name>
<proteinExistence type="predicted"/>
<accession>A0A2K4XAD4</accession>
<organism evidence="3 4">
    <name type="scientific">Pseudoalteromonas carrageenovora IAM 12662</name>
    <dbReference type="NCBI Taxonomy" id="1314868"/>
    <lineage>
        <taxon>Bacteria</taxon>
        <taxon>Pseudomonadati</taxon>
        <taxon>Pseudomonadota</taxon>
        <taxon>Gammaproteobacteria</taxon>
        <taxon>Alteromonadales</taxon>
        <taxon>Pseudoalteromonadaceae</taxon>
        <taxon>Pseudoalteromonas</taxon>
    </lineage>
</organism>
<dbReference type="SUPFAM" id="SSF141868">
    <property type="entry name" value="EAL domain-like"/>
    <property type="match status" value="1"/>
</dbReference>
<protein>
    <submittedName>
        <fullName evidence="3">Diguanylate phosphodiesterase</fullName>
    </submittedName>
</protein>
<dbReference type="PANTHER" id="PTHR33121:SF70">
    <property type="entry name" value="SIGNALING PROTEIN YKOW"/>
    <property type="match status" value="1"/>
</dbReference>
<feature type="domain" description="EAL" evidence="2">
    <location>
        <begin position="489"/>
        <end position="742"/>
    </location>
</feature>
<dbReference type="Proteomes" id="UP000238288">
    <property type="component" value="Chromosome PCAR9a"/>
</dbReference>
<dbReference type="AlphaFoldDB" id="A0A2K4XAD4"/>
<gene>
    <name evidence="3" type="ORF">PCAR9_A30445</name>
</gene>
<dbReference type="PANTHER" id="PTHR33121">
    <property type="entry name" value="CYCLIC DI-GMP PHOSPHODIESTERASE PDEF"/>
    <property type="match status" value="1"/>
</dbReference>
<dbReference type="Gene3D" id="3.30.70.270">
    <property type="match status" value="1"/>
</dbReference>
<evidence type="ECO:0000259" key="2">
    <source>
        <dbReference type="PROSITE" id="PS50883"/>
    </source>
</evidence>
<sequence length="756" mass="85353">MHFLNKYFLLSDHHTHNNEVAHWRVSALRIISSLVMLLCFGVAWHTFATAVELDLLYIVVLTFSFLTISAGLVLASKRFYKQSAHALLAAIVIASICMNLFLTDLELAKVGSMYMYSCPIIALMLLGNRTATFYAVLNIVPFYMIINNIDLSNVTGIAQQLPSANLYITGLIFLFFNICIPLAVARTIVAAKRLNKSMSVANSLLIDKNELYKTFFTESDKAKIIVDEHFNITDANKCANKLFAVNKKQISKGIDITSLVPELNVKTNNMSQVIQHKRRFLRANYLVAMNKNYRVYEFYDCTQEQIIKQNLANIEQENKRLKYRNSQTKLPNKHWFEMQCERLITKYQRGFYIVVAQTANSEYLKLKLAQQDSQALLINAYKRLKIMPDGPFLCAHIGAGKLAFIIGTQSHDELKTKILPTIKHALDETYKLNNARCQQNFMFGYAHYPQHGQNSAEVLTNASSALKHATKSEPLCGYDEKLSQAFLEKYEISMLLDEALLQGDLSVHYQPKVTASGECIGLEALARWDSPILGVVSPSVFIPIAEEYAMVSRLTDLIIQKVCSQIADWSQKGLPTVPVAINISLLDFSQADFMSKLVKYLADFNIKPHQIELELTETSLEANQAHSLELIHTLQSWGFIISVDDFGVGYSNIARLAEYPINKLKLDRSLISQVTTSTRQKSLVKAVHVMCEELDIKCVAEGVETPEQVTVMAQMGCKEFQGFYFAKPMPAKRLEAHISRKGLVFSHVKSKELNTV</sequence>
<dbReference type="CDD" id="cd01948">
    <property type="entry name" value="EAL"/>
    <property type="match status" value="1"/>
</dbReference>
<feature type="transmembrane region" description="Helical" evidence="1">
    <location>
        <begin position="166"/>
        <end position="189"/>
    </location>
</feature>
<keyword evidence="1" id="KW-0812">Transmembrane</keyword>
<dbReference type="GeneID" id="93663939"/>
<dbReference type="InterPro" id="IPR050706">
    <property type="entry name" value="Cyclic-di-GMP_PDE-like"/>
</dbReference>
<dbReference type="PROSITE" id="PS50883">
    <property type="entry name" value="EAL"/>
    <property type="match status" value="1"/>
</dbReference>
<dbReference type="InterPro" id="IPR001633">
    <property type="entry name" value="EAL_dom"/>
</dbReference>